<dbReference type="InterPro" id="IPR034660">
    <property type="entry name" value="DinB/YfiT-like"/>
</dbReference>
<evidence type="ECO:0000256" key="2">
    <source>
        <dbReference type="ARBA" id="ARBA00022723"/>
    </source>
</evidence>
<dbReference type="Pfam" id="PF05163">
    <property type="entry name" value="DinB"/>
    <property type="match status" value="1"/>
</dbReference>
<comment type="similarity">
    <text evidence="1">Belongs to the DinB family.</text>
</comment>
<reference evidence="3 4" key="1">
    <citation type="submission" date="2022-10" db="EMBL/GenBank/DDBJ databases">
        <title>Chitinophaga nivalis PC15 sp. nov., isolated from Pyeongchang county, South Korea.</title>
        <authorList>
            <person name="Trinh H.N."/>
        </authorList>
    </citation>
    <scope>NUCLEOTIDE SEQUENCE [LARGE SCALE GENOMIC DNA]</scope>
    <source>
        <strain evidence="3 4">PC14</strain>
    </source>
</reference>
<gene>
    <name evidence="3" type="ORF">OL497_24100</name>
</gene>
<evidence type="ECO:0000256" key="1">
    <source>
        <dbReference type="ARBA" id="ARBA00008635"/>
    </source>
</evidence>
<dbReference type="RefSeq" id="WP_264733818.1">
    <property type="nucleotide sequence ID" value="NZ_JAPDNR010000001.1"/>
</dbReference>
<dbReference type="Gene3D" id="1.20.120.450">
    <property type="entry name" value="dinb family like domain"/>
    <property type="match status" value="1"/>
</dbReference>
<dbReference type="PANTHER" id="PTHR37302:SF3">
    <property type="entry name" value="DAMAGE-INDUCIBLE PROTEIN DINB"/>
    <property type="match status" value="1"/>
</dbReference>
<name>A0ABT3ISP2_9BACT</name>
<evidence type="ECO:0000313" key="4">
    <source>
        <dbReference type="Proteomes" id="UP001207742"/>
    </source>
</evidence>
<protein>
    <submittedName>
        <fullName evidence="3">DinB family protein</fullName>
    </submittedName>
</protein>
<keyword evidence="4" id="KW-1185">Reference proteome</keyword>
<dbReference type="PANTHER" id="PTHR37302">
    <property type="entry name" value="SLR1116 PROTEIN"/>
    <property type="match status" value="1"/>
</dbReference>
<proteinExistence type="inferred from homology"/>
<evidence type="ECO:0000313" key="3">
    <source>
        <dbReference type="EMBL" id="MCW3487002.1"/>
    </source>
</evidence>
<dbReference type="InterPro" id="IPR007837">
    <property type="entry name" value="DinB"/>
</dbReference>
<accession>A0ABT3ISP2</accession>
<keyword evidence="2" id="KW-0479">Metal-binding</keyword>
<dbReference type="SUPFAM" id="SSF109854">
    <property type="entry name" value="DinB/YfiT-like putative metalloenzymes"/>
    <property type="match status" value="1"/>
</dbReference>
<dbReference type="Proteomes" id="UP001207742">
    <property type="component" value="Unassembled WGS sequence"/>
</dbReference>
<dbReference type="EMBL" id="JAPDNS010000002">
    <property type="protein sequence ID" value="MCW3487002.1"/>
    <property type="molecule type" value="Genomic_DNA"/>
</dbReference>
<organism evidence="3 4">
    <name type="scientific">Chitinophaga nivalis</name>
    <dbReference type="NCBI Taxonomy" id="2991709"/>
    <lineage>
        <taxon>Bacteria</taxon>
        <taxon>Pseudomonadati</taxon>
        <taxon>Bacteroidota</taxon>
        <taxon>Chitinophagia</taxon>
        <taxon>Chitinophagales</taxon>
        <taxon>Chitinophagaceae</taxon>
        <taxon>Chitinophaga</taxon>
    </lineage>
</organism>
<sequence>MKEILSHYAAYNYWANQQLAGALLKLNEEQLDRELGGSFATLRQTVHHLWCTEQVWYQRLQLQEKTTDPLAGFTGTFATACQHWLEQSLLLQQWVQQATQVRLNHTIAFMRKKNEPHKMDVFQVVMHVNNHGTYHRGQLVHMLRQLGVTKIPNTDYHRFKPKK</sequence>
<comment type="caution">
    <text evidence="3">The sequence shown here is derived from an EMBL/GenBank/DDBJ whole genome shotgun (WGS) entry which is preliminary data.</text>
</comment>